<dbReference type="Gene3D" id="1.10.8.270">
    <property type="entry name" value="putative rabgap domain of human tbc1 domain family member 14 like domains"/>
    <property type="match status" value="1"/>
</dbReference>
<dbReference type="EMBL" id="JAOAOG010000213">
    <property type="protein sequence ID" value="KAJ6240146.1"/>
    <property type="molecule type" value="Genomic_DNA"/>
</dbReference>
<proteinExistence type="predicted"/>
<evidence type="ECO:0000313" key="3">
    <source>
        <dbReference type="EMBL" id="KAJ6240146.1"/>
    </source>
</evidence>
<keyword evidence="1" id="KW-0343">GTPase activation</keyword>
<dbReference type="PANTHER" id="PTHR22957">
    <property type="entry name" value="TBC1 DOMAIN FAMILY MEMBER GTPASE-ACTIVATING PROTEIN"/>
    <property type="match status" value="1"/>
</dbReference>
<evidence type="ECO:0000313" key="4">
    <source>
        <dbReference type="Proteomes" id="UP001150062"/>
    </source>
</evidence>
<organism evidence="3 4">
    <name type="scientific">Anaeramoeba flamelloides</name>
    <dbReference type="NCBI Taxonomy" id="1746091"/>
    <lineage>
        <taxon>Eukaryota</taxon>
        <taxon>Metamonada</taxon>
        <taxon>Anaeramoebidae</taxon>
        <taxon>Anaeramoeba</taxon>
    </lineage>
</organism>
<dbReference type="Pfam" id="PF00566">
    <property type="entry name" value="RabGAP-TBC"/>
    <property type="match status" value="1"/>
</dbReference>
<evidence type="ECO:0000259" key="2">
    <source>
        <dbReference type="PROSITE" id="PS50086"/>
    </source>
</evidence>
<feature type="domain" description="Rab-GAP TBC" evidence="2">
    <location>
        <begin position="229"/>
        <end position="334"/>
    </location>
</feature>
<keyword evidence="4" id="KW-1185">Reference proteome</keyword>
<dbReference type="PANTHER" id="PTHR22957:SF502">
    <property type="entry name" value="SMALL G PROTEIN SIGNALING MODULATOR 2-RELATED"/>
    <property type="match status" value="1"/>
</dbReference>
<name>A0ABQ8Y5N5_9EUKA</name>
<evidence type="ECO:0000256" key="1">
    <source>
        <dbReference type="ARBA" id="ARBA00022468"/>
    </source>
</evidence>
<gene>
    <name evidence="3" type="ORF">M0813_24487</name>
</gene>
<reference evidence="3" key="1">
    <citation type="submission" date="2022-08" db="EMBL/GenBank/DDBJ databases">
        <title>Novel sulfate-reducing endosymbionts in the free-living metamonad Anaeramoeba.</title>
        <authorList>
            <person name="Jerlstrom-Hultqvist J."/>
            <person name="Cepicka I."/>
            <person name="Gallot-Lavallee L."/>
            <person name="Salas-Leiva D."/>
            <person name="Curtis B.A."/>
            <person name="Zahonova K."/>
            <person name="Pipaliya S."/>
            <person name="Dacks J."/>
            <person name="Roger A.J."/>
        </authorList>
    </citation>
    <scope>NUCLEOTIDE SEQUENCE</scope>
    <source>
        <strain evidence="3">Schooner1</strain>
    </source>
</reference>
<dbReference type="InterPro" id="IPR000195">
    <property type="entry name" value="Rab-GAP-TBC_dom"/>
</dbReference>
<dbReference type="InterPro" id="IPR035969">
    <property type="entry name" value="Rab-GAP_TBC_sf"/>
</dbReference>
<protein>
    <submittedName>
        <fullName evidence="3">Rabgap/tbc domain-containing protein</fullName>
    </submittedName>
</protein>
<dbReference type="SUPFAM" id="SSF47923">
    <property type="entry name" value="Ypt/Rab-GAP domain of gyp1p"/>
    <property type="match status" value="1"/>
</dbReference>
<dbReference type="Proteomes" id="UP001150062">
    <property type="component" value="Unassembled WGS sequence"/>
</dbReference>
<dbReference type="PROSITE" id="PS50086">
    <property type="entry name" value="TBC_RABGAP"/>
    <property type="match status" value="1"/>
</dbReference>
<accession>A0ABQ8Y5N5</accession>
<comment type="caution">
    <text evidence="3">The sequence shown here is derived from an EMBL/GenBank/DDBJ whole genome shotgun (WGS) entry which is preliminary data.</text>
</comment>
<sequence length="334" mass="39748">MMNRNILLFKSNNIVVLNNSKKGIVGSLTVFKSKSNSQIYFEWSRTTDQFDLLKEANNNNNQKKENKNTSNQNKFVVSMLDLSSLTRVHSPRFKIRSCFVFNPKKEFPQLHFPTKTAYSDFIQWGIENKYLKQSLTNRYQYILNNEDFEDRFIDVNQYKSEINSVHQFNEDDEILFQQMFRSIPKKIKKINKYKKIKKKLNQELLNSLFDSEGRITNYGKLISIIYHNGIEDELRPFVWAYLLGNFPKNSTKNEREELKKKKIIEYNTISTQWKSFSEDQLKNFSRFTGIIKQIEIDILRIDKNINYFSKNLEEGKEIVKNVLLTYAMYNFDIG</sequence>